<feature type="compositionally biased region" description="Polar residues" evidence="2">
    <location>
        <begin position="1118"/>
        <end position="1152"/>
    </location>
</feature>
<feature type="compositionally biased region" description="Polar residues" evidence="2">
    <location>
        <begin position="469"/>
        <end position="487"/>
    </location>
</feature>
<feature type="compositionally biased region" description="Low complexity" evidence="2">
    <location>
        <begin position="412"/>
        <end position="425"/>
    </location>
</feature>
<feature type="region of interest" description="Disordered" evidence="2">
    <location>
        <begin position="217"/>
        <end position="257"/>
    </location>
</feature>
<evidence type="ECO:0000259" key="3">
    <source>
        <dbReference type="PROSITE" id="PS50010"/>
    </source>
</evidence>
<dbReference type="GO" id="GO:0005085">
    <property type="term" value="F:guanyl-nucleotide exchange factor activity"/>
    <property type="evidence" value="ECO:0007669"/>
    <property type="project" value="UniProtKB-KW"/>
</dbReference>
<feature type="region of interest" description="Disordered" evidence="2">
    <location>
        <begin position="82"/>
        <end position="156"/>
    </location>
</feature>
<dbReference type="GO" id="GO:0005737">
    <property type="term" value="C:cytoplasm"/>
    <property type="evidence" value="ECO:0007669"/>
    <property type="project" value="InterPro"/>
</dbReference>
<feature type="compositionally biased region" description="Polar residues" evidence="2">
    <location>
        <begin position="820"/>
        <end position="849"/>
    </location>
</feature>
<dbReference type="Gene3D" id="1.20.900.10">
    <property type="entry name" value="Dbl homology (DH) domain"/>
    <property type="match status" value="1"/>
</dbReference>
<evidence type="ECO:0000313" key="5">
    <source>
        <dbReference type="Proteomes" id="UP000054544"/>
    </source>
</evidence>
<evidence type="ECO:0000256" key="1">
    <source>
        <dbReference type="ARBA" id="ARBA00022658"/>
    </source>
</evidence>
<dbReference type="Pfam" id="PF00621">
    <property type="entry name" value="RhoGEF"/>
    <property type="match status" value="1"/>
</dbReference>
<dbReference type="PANTHER" id="PTHR22834">
    <property type="entry name" value="NUCLEAR FUSION PROTEIN FUS2"/>
    <property type="match status" value="1"/>
</dbReference>
<feature type="compositionally biased region" description="Low complexity" evidence="2">
    <location>
        <begin position="217"/>
        <end position="230"/>
    </location>
</feature>
<feature type="compositionally biased region" description="Low complexity" evidence="2">
    <location>
        <begin position="633"/>
        <end position="642"/>
    </location>
</feature>
<proteinExistence type="predicted"/>
<accession>A0A0D9NXG4</accession>
<feature type="compositionally biased region" description="Polar residues" evidence="2">
    <location>
        <begin position="1055"/>
        <end position="1067"/>
    </location>
</feature>
<feature type="compositionally biased region" description="Polar residues" evidence="2">
    <location>
        <begin position="1836"/>
        <end position="1852"/>
    </location>
</feature>
<feature type="compositionally biased region" description="Polar residues" evidence="2">
    <location>
        <begin position="82"/>
        <end position="95"/>
    </location>
</feature>
<dbReference type="InterPro" id="IPR004148">
    <property type="entry name" value="BAR_dom"/>
</dbReference>
<feature type="region of interest" description="Disordered" evidence="2">
    <location>
        <begin position="974"/>
        <end position="1092"/>
    </location>
</feature>
<feature type="compositionally biased region" description="Basic and acidic residues" evidence="2">
    <location>
        <begin position="865"/>
        <end position="886"/>
    </location>
</feature>
<reference evidence="5" key="1">
    <citation type="journal article" date="2014" name="BMC Genomics">
        <title>The genome sequence of the biocontrol fungus Metarhizium anisopliae and comparative genomics of Metarhizium species.</title>
        <authorList>
            <person name="Pattemore J.A."/>
            <person name="Hane J.K."/>
            <person name="Williams A.H."/>
            <person name="Wilson B.A."/>
            <person name="Stodart B.J."/>
            <person name="Ash G.J."/>
        </authorList>
    </citation>
    <scope>NUCLEOTIDE SEQUENCE [LARGE SCALE GENOMIC DNA]</scope>
    <source>
        <strain evidence="5">BRIP 53293</strain>
    </source>
</reference>
<feature type="compositionally biased region" description="Polar residues" evidence="2">
    <location>
        <begin position="514"/>
        <end position="528"/>
    </location>
</feature>
<evidence type="ECO:0000313" key="4">
    <source>
        <dbReference type="EMBL" id="KJK78724.1"/>
    </source>
</evidence>
<dbReference type="OrthoDB" id="10256089at2759"/>
<evidence type="ECO:0000256" key="2">
    <source>
        <dbReference type="SAM" id="MobiDB-lite"/>
    </source>
</evidence>
<feature type="region of interest" description="Disordered" evidence="2">
    <location>
        <begin position="1746"/>
        <end position="1796"/>
    </location>
</feature>
<organism evidence="4 5">
    <name type="scientific">Metarhizium anisopliae BRIP 53293</name>
    <dbReference type="NCBI Taxonomy" id="1291518"/>
    <lineage>
        <taxon>Eukaryota</taxon>
        <taxon>Fungi</taxon>
        <taxon>Dikarya</taxon>
        <taxon>Ascomycota</taxon>
        <taxon>Pezizomycotina</taxon>
        <taxon>Sordariomycetes</taxon>
        <taxon>Hypocreomycetidae</taxon>
        <taxon>Hypocreales</taxon>
        <taxon>Clavicipitaceae</taxon>
        <taxon>Metarhizium</taxon>
    </lineage>
</organism>
<dbReference type="STRING" id="1291518.A0A0D9NXG4"/>
<feature type="region of interest" description="Disordered" evidence="2">
    <location>
        <begin position="616"/>
        <end position="917"/>
    </location>
</feature>
<dbReference type="GO" id="GO:0032955">
    <property type="term" value="P:regulation of division septum assembly"/>
    <property type="evidence" value="ECO:0007669"/>
    <property type="project" value="TreeGrafter"/>
</dbReference>
<dbReference type="SMART" id="SM00325">
    <property type="entry name" value="RhoGEF"/>
    <property type="match status" value="1"/>
</dbReference>
<keyword evidence="5" id="KW-1185">Reference proteome</keyword>
<dbReference type="Proteomes" id="UP000054544">
    <property type="component" value="Unassembled WGS sequence"/>
</dbReference>
<feature type="compositionally biased region" description="Basic and acidic residues" evidence="2">
    <location>
        <begin position="544"/>
        <end position="561"/>
    </location>
</feature>
<dbReference type="CDD" id="cd07589">
    <property type="entry name" value="BAR_DNMBP"/>
    <property type="match status" value="1"/>
</dbReference>
<feature type="region of interest" description="Disordered" evidence="2">
    <location>
        <begin position="1675"/>
        <end position="1725"/>
    </location>
</feature>
<feature type="compositionally biased region" description="Basic and acidic residues" evidence="2">
    <location>
        <begin position="109"/>
        <end position="118"/>
    </location>
</feature>
<dbReference type="Pfam" id="PF03114">
    <property type="entry name" value="BAR"/>
    <property type="match status" value="1"/>
</dbReference>
<feature type="region of interest" description="Disordered" evidence="2">
    <location>
        <begin position="1824"/>
        <end position="1852"/>
    </location>
</feature>
<feature type="region of interest" description="Disordered" evidence="2">
    <location>
        <begin position="1244"/>
        <end position="1271"/>
    </location>
</feature>
<dbReference type="PANTHER" id="PTHR22834:SF20">
    <property type="entry name" value="SH3 DOMAIN-CONTAINING PROTEIN"/>
    <property type="match status" value="1"/>
</dbReference>
<feature type="region of interest" description="Disordered" evidence="2">
    <location>
        <begin position="1104"/>
        <end position="1162"/>
    </location>
</feature>
<feature type="compositionally biased region" description="Polar residues" evidence="2">
    <location>
        <begin position="129"/>
        <end position="144"/>
    </location>
</feature>
<dbReference type="EMBL" id="KE384732">
    <property type="protein sequence ID" value="KJK78724.1"/>
    <property type="molecule type" value="Genomic_DNA"/>
</dbReference>
<keyword evidence="1" id="KW-0344">Guanine-nucleotide releasing factor</keyword>
<dbReference type="InterPro" id="IPR000219">
    <property type="entry name" value="DH_dom"/>
</dbReference>
<feature type="region of interest" description="Disordered" evidence="2">
    <location>
        <begin position="353"/>
        <end position="565"/>
    </location>
</feature>
<dbReference type="InterPro" id="IPR027267">
    <property type="entry name" value="AH/BAR_dom_sf"/>
</dbReference>
<dbReference type="InterPro" id="IPR051492">
    <property type="entry name" value="Dynamin-Rho_GEF"/>
</dbReference>
<feature type="compositionally biased region" description="Polar residues" evidence="2">
    <location>
        <begin position="426"/>
        <end position="435"/>
    </location>
</feature>
<dbReference type="InterPro" id="IPR035899">
    <property type="entry name" value="DBL_dom_sf"/>
</dbReference>
<feature type="region of interest" description="Disordered" evidence="2">
    <location>
        <begin position="276"/>
        <end position="322"/>
    </location>
</feature>
<dbReference type="SUPFAM" id="SSF103657">
    <property type="entry name" value="BAR/IMD domain-like"/>
    <property type="match status" value="1"/>
</dbReference>
<feature type="compositionally biased region" description="Polar residues" evidence="2">
    <location>
        <begin position="239"/>
        <end position="248"/>
    </location>
</feature>
<dbReference type="SUPFAM" id="SSF48065">
    <property type="entry name" value="DBL homology domain (DH-domain)"/>
    <property type="match status" value="1"/>
</dbReference>
<feature type="domain" description="DH" evidence="3">
    <location>
        <begin position="1167"/>
        <end position="1383"/>
    </location>
</feature>
<dbReference type="CDD" id="cd00160">
    <property type="entry name" value="RhoGEF"/>
    <property type="match status" value="1"/>
</dbReference>
<dbReference type="Gene3D" id="1.20.1270.60">
    <property type="entry name" value="Arfaptin homology (AH) domain/BAR domain"/>
    <property type="match status" value="1"/>
</dbReference>
<feature type="compositionally biased region" description="Low complexity" evidence="2">
    <location>
        <begin position="445"/>
        <end position="461"/>
    </location>
</feature>
<sequence length="1934" mass="211784">MDPAPDAGQLRDDAVDTRLPALGHQNLEHDLNLCHHTRPVSLPIPSPTDSLLESLSYTDCDLRNDTQDDGLSYHQLDIPDSYSTTTYHDPTASTGDNHHAPSPPLDPDDFYRNYRDLDSSTGLDLLPMATTSSSRASLQSNGDGTASLKHSAVPPATRSLPRANLRSVSSPLDTTVSANRTIAQAIPAGKPSVKDLKKRFDQNAMAAGSAIPLAPNRVVSVSKSPRSRSSAQEHRIPHSATNPETRQSPACGRSIGGSVAGSSSFPLRHSKFVVDDHASTSSQSFASRIGKPRNYTDVEKPSPPTRFNHRQVPSTSSDSGKSTGLLFGEVLRDHDEASALGFGIDGVRVRRTSESSIQHHSTHHRTFSGLSNGAGSPTAWYRDPASQRKGAPRSTASGSRPRPHSRAHSDDGSSSPSSRAARNARYTPSSHSSKLPVSVRKLNAPSNSTSPSSTRSSSPSTLKKYQANGWPTTRTSPGATRVKTPTPSRKPPPQGLVTPNSSNSNSNNPRLQAYISSSAPKLSPTLRSSRPRQPVSIASTASSRLKESEKARMDKPREPSFRPRKISIGPIDFAQRREHIRLAYTKSIRESEALEARQTAAAEKILRDSEETAVKRQSLTPAAPTEIAKSDDSVAVSSEAVKFSTTDPVRDAKPGVPEACDSAESTKPLVAAPPPLTISTDKDQTTVLSPDSPTLGLPGSFPIQTSPPMVTDEPPLSAMSPTSDTTEFDAEPQTHLPVQAQSSPGIPVTLGKTPSPQPEQDPPLSRTTEYRYPFEDEPDESPVRASPTLPVTEYERDPAVPGSFVDNDDDDKEPDGLGIVSSQSRDTAITLVLDSQIQATSGSENTQTVPFPRLETQDDSDCQSDLDHLQTHRNQDGHHDNEHDDALTNTCTEETDDDDGEHHDLYPGQLPGQHVGSCRASTCASSEAGTCDDVRHSGYEQQQGLGASSSSNLLIPNAKCQDERFSRQSAWTDFSVDSTDPSEVMRSPAMPSSRESPAFGNVKIFNPKAESSLHDRRRNRLSGLDDSEDSRRSSTHYHSHHLPEVDTGNGFSVPYLSSHQTSDQVSYIPSPTHEPPPIPTSLPGSGLNSRTSSTFYDQAQYESTLLDSERGSDEYMSNAGTSRSVDSASLATTDQYVSTQTPADSDTKSLAQDSEELSDKERHRLGQRRNVIKELVDTEAVFVRDMNIVEEIYKGTAEACPKLDGKTIKLIFRNSDEIIAFHTAFLAELKEAVAAVYIPKGARNMPGDDSSLSTQAVATAGEPSDAKDRSTSLGPVFKSNMEQMKVAHEGFLRASDQAAKRLIQIQQDPTVQVWLNECNEVAKDLTAAWDLDSLLIKPMQRITKYPNLIITLLQHTPQDHPDREALMEAKDILETAIIEINKTKKNFELVGQIVGRKRKESDVRAGFARAFGKRVDKLQASNNRTTEDADYAKLNEKFGDDYLRLQVVLRDVEFYTRQVSAYVHEFLQYMSSIELVMRLQPGNYPELESKWVQFNISVRDLEKVALEEHLAQVRKHVIEPFEHVIKAYGNPSLAMKKRQKRRIDYERFEQLKRSGKTPDPKLMELVEQYEALNDTLKKELPQLSTLTEKVGNICLGNFVNIQANWYAIWKEKMKMVLPGCGDMPDLQSVVSTFQQDFPYAHDQMAQIGILNPATWGRTSQSTSVSVDDVSIRTRCRPSDVESRSRGQSLNGDMAPSLPAPDFGGRRSGSFTMSPSHGATPGFGNGNVPSPHQYYYRDYYTGIQASQAGSASPKSPEMASSSRPGVAGGMFSTRPSTGRSFDPGMTRQSSDLSVLQHRDSSATYNSAYVLQDTQREPHRFSNLFHSALPMSDGPDDGNSQRASRASSTDRGQNSDGYRVLWLAASLFEFNISTTKHEAGYPYLTYQAGEIFDVIAEKGELWLAKNQDDAKDQYSGAEDKTQSPAFALNQSLSISW</sequence>
<dbReference type="GO" id="GO:0031991">
    <property type="term" value="P:regulation of actomyosin contractile ring contraction"/>
    <property type="evidence" value="ECO:0007669"/>
    <property type="project" value="TreeGrafter"/>
</dbReference>
<feature type="compositionally biased region" description="Polar residues" evidence="2">
    <location>
        <begin position="1746"/>
        <end position="1762"/>
    </location>
</feature>
<name>A0A0D9NXG4_METAN</name>
<protein>
    <recommendedName>
        <fullName evidence="3">DH domain-containing protein</fullName>
    </recommendedName>
</protein>
<gene>
    <name evidence="4" type="ORF">H634G_05538</name>
</gene>
<dbReference type="PROSITE" id="PS50010">
    <property type="entry name" value="DH_2"/>
    <property type="match status" value="1"/>
</dbReference>
<feature type="compositionally biased region" description="Polar residues" evidence="2">
    <location>
        <begin position="311"/>
        <end position="322"/>
    </location>
</feature>